<proteinExistence type="predicted"/>
<evidence type="ECO:0000256" key="3">
    <source>
        <dbReference type="ARBA" id="ARBA00023163"/>
    </source>
</evidence>
<name>A0ABV5RW62_9ACTN</name>
<dbReference type="Pfam" id="PF12840">
    <property type="entry name" value="HTH_20"/>
    <property type="match status" value="1"/>
</dbReference>
<organism evidence="5 6">
    <name type="scientific">Nonomuraea helvata</name>
    <dbReference type="NCBI Taxonomy" id="37484"/>
    <lineage>
        <taxon>Bacteria</taxon>
        <taxon>Bacillati</taxon>
        <taxon>Actinomycetota</taxon>
        <taxon>Actinomycetes</taxon>
        <taxon>Streptosporangiales</taxon>
        <taxon>Streptosporangiaceae</taxon>
        <taxon>Nonomuraea</taxon>
    </lineage>
</organism>
<dbReference type="SUPFAM" id="SSF46785">
    <property type="entry name" value="Winged helix' DNA-binding domain"/>
    <property type="match status" value="1"/>
</dbReference>
<evidence type="ECO:0000259" key="4">
    <source>
        <dbReference type="SMART" id="SM00418"/>
    </source>
</evidence>
<sequence length="194" mass="21881">MATEKIRRIKDLDTLKALGHPLRMKLYRALYVAGTATASQLAEQVDEAVSLVSYHLRKLAAHGLIEDAEAGGDARERWWRRADVGISTRDEDFRDAPESAAVHAALSRMHARQLSEMYESYLDTQAAWPGDWRSATFSSEYLLSLTAEELRRLGDELNEVITKWRVQGQAARDSGDTEGRENVAVHTYGFPFRT</sequence>
<evidence type="ECO:0000256" key="2">
    <source>
        <dbReference type="ARBA" id="ARBA00023125"/>
    </source>
</evidence>
<evidence type="ECO:0000256" key="1">
    <source>
        <dbReference type="ARBA" id="ARBA00023015"/>
    </source>
</evidence>
<dbReference type="Proteomes" id="UP001589532">
    <property type="component" value="Unassembled WGS sequence"/>
</dbReference>
<keyword evidence="6" id="KW-1185">Reference proteome</keyword>
<dbReference type="InterPro" id="IPR051081">
    <property type="entry name" value="HTH_MetalResp_TranReg"/>
</dbReference>
<dbReference type="Gene3D" id="1.10.10.10">
    <property type="entry name" value="Winged helix-like DNA-binding domain superfamily/Winged helix DNA-binding domain"/>
    <property type="match status" value="1"/>
</dbReference>
<evidence type="ECO:0000313" key="6">
    <source>
        <dbReference type="Proteomes" id="UP001589532"/>
    </source>
</evidence>
<comment type="caution">
    <text evidence="5">The sequence shown here is derived from an EMBL/GenBank/DDBJ whole genome shotgun (WGS) entry which is preliminary data.</text>
</comment>
<keyword evidence="3" id="KW-0804">Transcription</keyword>
<accession>A0ABV5RW62</accession>
<gene>
    <name evidence="5" type="ORF">ACFFSA_05855</name>
</gene>
<dbReference type="RefSeq" id="WP_344996373.1">
    <property type="nucleotide sequence ID" value="NZ_BAAAXV010000009.1"/>
</dbReference>
<dbReference type="SMART" id="SM00418">
    <property type="entry name" value="HTH_ARSR"/>
    <property type="match status" value="1"/>
</dbReference>
<dbReference type="EMBL" id="JBHMBW010000003">
    <property type="protein sequence ID" value="MFB9622601.1"/>
    <property type="molecule type" value="Genomic_DNA"/>
</dbReference>
<protein>
    <submittedName>
        <fullName evidence="5">Helix-turn-helix domain-containing protein</fullName>
    </submittedName>
</protein>
<dbReference type="CDD" id="cd00090">
    <property type="entry name" value="HTH_ARSR"/>
    <property type="match status" value="1"/>
</dbReference>
<dbReference type="InterPro" id="IPR011991">
    <property type="entry name" value="ArsR-like_HTH"/>
</dbReference>
<dbReference type="InterPro" id="IPR001845">
    <property type="entry name" value="HTH_ArsR_DNA-bd_dom"/>
</dbReference>
<keyword evidence="1" id="KW-0805">Transcription regulation</keyword>
<keyword evidence="2" id="KW-0238">DNA-binding</keyword>
<evidence type="ECO:0000313" key="5">
    <source>
        <dbReference type="EMBL" id="MFB9622601.1"/>
    </source>
</evidence>
<feature type="domain" description="HTH arsR-type" evidence="4">
    <location>
        <begin position="13"/>
        <end position="95"/>
    </location>
</feature>
<dbReference type="PANTHER" id="PTHR33154">
    <property type="entry name" value="TRANSCRIPTIONAL REGULATOR, ARSR FAMILY"/>
    <property type="match status" value="1"/>
</dbReference>
<dbReference type="InterPro" id="IPR036390">
    <property type="entry name" value="WH_DNA-bd_sf"/>
</dbReference>
<reference evidence="5 6" key="1">
    <citation type="submission" date="2024-09" db="EMBL/GenBank/DDBJ databases">
        <authorList>
            <person name="Sun Q."/>
            <person name="Mori K."/>
        </authorList>
    </citation>
    <scope>NUCLEOTIDE SEQUENCE [LARGE SCALE GENOMIC DNA]</scope>
    <source>
        <strain evidence="5 6">JCM 3143</strain>
    </source>
</reference>
<dbReference type="PANTHER" id="PTHR33154:SF15">
    <property type="entry name" value="REGULATORY PROTEIN ARSR"/>
    <property type="match status" value="1"/>
</dbReference>
<dbReference type="InterPro" id="IPR036388">
    <property type="entry name" value="WH-like_DNA-bd_sf"/>
</dbReference>